<proteinExistence type="predicted"/>
<dbReference type="InterPro" id="IPR043128">
    <property type="entry name" value="Rev_trsase/Diguanyl_cyclase"/>
</dbReference>
<dbReference type="Pfam" id="PF00990">
    <property type="entry name" value="GGDEF"/>
    <property type="match status" value="1"/>
</dbReference>
<dbReference type="RefSeq" id="WP_269443964.1">
    <property type="nucleotide sequence ID" value="NZ_CP097463.1"/>
</dbReference>
<feature type="domain" description="GGDEF" evidence="2">
    <location>
        <begin position="399"/>
        <end position="532"/>
    </location>
</feature>
<name>A0ABY7JZP7_9ACTN</name>
<protein>
    <submittedName>
        <fullName evidence="3">GGDEF domain-containing protein</fullName>
    </submittedName>
</protein>
<dbReference type="InterPro" id="IPR000160">
    <property type="entry name" value="GGDEF_dom"/>
</dbReference>
<evidence type="ECO:0000313" key="4">
    <source>
        <dbReference type="Proteomes" id="UP001164693"/>
    </source>
</evidence>
<sequence>MTSALIRPAAPWDGVTSRGELSYAQIESLMWEMEAARAQYVDETLDAAKFLGGVAKAAGWLTLEKRAELVTADFACRNGDLGTATAIAQEVGTWAERCGETYLQARSAFVLSTVAFAIGDTATTLVEGVHCVRLLEENAPLGIRIDHMLMAAVGAGAGTPEGDRWYAEVLDLALAGHDISAALVIHNNKAWHHYTVGERPEAMQHVIEMLLLSRRFAKPLKAVMLDTIARVQVLHEDFEAALHTLAPVLEEDSQIELGEPTARADCLIAAAAIHRRQENFAEAAALLDLAHHEAARGDLLASQAQVHEERALWHAAQGAFAQAFSSYVQFRALASRARSEDAQRHAHLVEAAYEVEQASRDVRRFRELAYHDPLTGLPNRRFLDEELFRMCGIAHRDGTAMSAAIVDADHFKRINDELSHERGDEVLQILGRLLEQSAGQPAVVGRLGGEEFALLLPHLGPSQVVQVCEQVCAAVREHDWSPVTGAIPVTVSIGVSTATTGSTSPGILLAGADRNLYTAKRNGRDCVVGDRGIEAAEHRPAAESGRVPGREREDANQRAVCHAPYRRPRAGAPG</sequence>
<dbReference type="SUPFAM" id="SSF55073">
    <property type="entry name" value="Nucleotide cyclase"/>
    <property type="match status" value="1"/>
</dbReference>
<dbReference type="PANTHER" id="PTHR45138">
    <property type="entry name" value="REGULATORY COMPONENTS OF SENSORY TRANSDUCTION SYSTEM"/>
    <property type="match status" value="1"/>
</dbReference>
<gene>
    <name evidence="3" type="ORF">M6B22_01335</name>
</gene>
<dbReference type="SUPFAM" id="SSF48452">
    <property type="entry name" value="TPR-like"/>
    <property type="match status" value="1"/>
</dbReference>
<dbReference type="PROSITE" id="PS50887">
    <property type="entry name" value="GGDEF"/>
    <property type="match status" value="1"/>
</dbReference>
<dbReference type="Proteomes" id="UP001164693">
    <property type="component" value="Chromosome"/>
</dbReference>
<feature type="region of interest" description="Disordered" evidence="1">
    <location>
        <begin position="534"/>
        <end position="574"/>
    </location>
</feature>
<evidence type="ECO:0000259" key="2">
    <source>
        <dbReference type="PROSITE" id="PS50887"/>
    </source>
</evidence>
<dbReference type="InterPro" id="IPR011990">
    <property type="entry name" value="TPR-like_helical_dom_sf"/>
</dbReference>
<dbReference type="EMBL" id="CP097463">
    <property type="protein sequence ID" value="WAX57425.1"/>
    <property type="molecule type" value="Genomic_DNA"/>
</dbReference>
<keyword evidence="4" id="KW-1185">Reference proteome</keyword>
<reference evidence="3" key="1">
    <citation type="submission" date="2022-05" db="EMBL/GenBank/DDBJ databases">
        <title>Jatrophihabitans sp. SB3-54 whole genome sequence.</title>
        <authorList>
            <person name="Suh M.K."/>
            <person name="Eom M.K."/>
            <person name="Kim J.S."/>
            <person name="Kim H.S."/>
            <person name="Do H.E."/>
            <person name="Shin Y.K."/>
            <person name="Lee J.-S."/>
        </authorList>
    </citation>
    <scope>NUCLEOTIDE SEQUENCE</scope>
    <source>
        <strain evidence="3">SB3-54</strain>
    </source>
</reference>
<accession>A0ABY7JZP7</accession>
<dbReference type="Gene3D" id="1.25.40.10">
    <property type="entry name" value="Tetratricopeptide repeat domain"/>
    <property type="match status" value="1"/>
</dbReference>
<dbReference type="CDD" id="cd01949">
    <property type="entry name" value="GGDEF"/>
    <property type="match status" value="1"/>
</dbReference>
<organism evidence="3 4">
    <name type="scientific">Jatrophihabitans cynanchi</name>
    <dbReference type="NCBI Taxonomy" id="2944128"/>
    <lineage>
        <taxon>Bacteria</taxon>
        <taxon>Bacillati</taxon>
        <taxon>Actinomycetota</taxon>
        <taxon>Actinomycetes</taxon>
        <taxon>Jatrophihabitantales</taxon>
        <taxon>Jatrophihabitantaceae</taxon>
        <taxon>Jatrophihabitans</taxon>
    </lineage>
</organism>
<dbReference type="SMART" id="SM00267">
    <property type="entry name" value="GGDEF"/>
    <property type="match status" value="1"/>
</dbReference>
<dbReference type="InterPro" id="IPR029787">
    <property type="entry name" value="Nucleotide_cyclase"/>
</dbReference>
<dbReference type="PANTHER" id="PTHR45138:SF9">
    <property type="entry name" value="DIGUANYLATE CYCLASE DGCM-RELATED"/>
    <property type="match status" value="1"/>
</dbReference>
<dbReference type="InterPro" id="IPR050469">
    <property type="entry name" value="Diguanylate_Cyclase"/>
</dbReference>
<dbReference type="Gene3D" id="3.30.70.270">
    <property type="match status" value="1"/>
</dbReference>
<evidence type="ECO:0000256" key="1">
    <source>
        <dbReference type="SAM" id="MobiDB-lite"/>
    </source>
</evidence>
<dbReference type="NCBIfam" id="TIGR00254">
    <property type="entry name" value="GGDEF"/>
    <property type="match status" value="1"/>
</dbReference>
<feature type="compositionally biased region" description="Basic residues" evidence="1">
    <location>
        <begin position="564"/>
        <end position="574"/>
    </location>
</feature>
<evidence type="ECO:0000313" key="3">
    <source>
        <dbReference type="EMBL" id="WAX57425.1"/>
    </source>
</evidence>